<proteinExistence type="predicted"/>
<evidence type="ECO:0000313" key="2">
    <source>
        <dbReference type="WBParaSite" id="ES5_v2.g9929.t1"/>
    </source>
</evidence>
<accession>A0AC34GY51</accession>
<evidence type="ECO:0000313" key="1">
    <source>
        <dbReference type="Proteomes" id="UP000887579"/>
    </source>
</evidence>
<dbReference type="Proteomes" id="UP000887579">
    <property type="component" value="Unplaced"/>
</dbReference>
<name>A0AC34GY51_9BILA</name>
<organism evidence="1 2">
    <name type="scientific">Panagrolaimus sp. ES5</name>
    <dbReference type="NCBI Taxonomy" id="591445"/>
    <lineage>
        <taxon>Eukaryota</taxon>
        <taxon>Metazoa</taxon>
        <taxon>Ecdysozoa</taxon>
        <taxon>Nematoda</taxon>
        <taxon>Chromadorea</taxon>
        <taxon>Rhabditida</taxon>
        <taxon>Tylenchina</taxon>
        <taxon>Panagrolaimomorpha</taxon>
        <taxon>Panagrolaimoidea</taxon>
        <taxon>Panagrolaimidae</taxon>
        <taxon>Panagrolaimus</taxon>
    </lineage>
</organism>
<reference evidence="2" key="1">
    <citation type="submission" date="2022-11" db="UniProtKB">
        <authorList>
            <consortium name="WormBaseParasite"/>
        </authorList>
    </citation>
    <scope>IDENTIFICATION</scope>
</reference>
<sequence>MSNEIPESKSILRQLLLSNDESDSLESSQRKRKIKDDNEAPEKRRNVDIFNNERSAVVSKEGLNGQLIITINNNQRCDRFPHELVRRLHLDANEEQFPPEYFYFGPPREMNGSGFANNSSQPKEDDLPV</sequence>
<dbReference type="WBParaSite" id="ES5_v2.g9929.t1">
    <property type="protein sequence ID" value="ES5_v2.g9929.t1"/>
    <property type="gene ID" value="ES5_v2.g9929"/>
</dbReference>
<protein>
    <submittedName>
        <fullName evidence="2">Uncharacterized protein</fullName>
    </submittedName>
</protein>